<dbReference type="InterPro" id="IPR000504">
    <property type="entry name" value="RRM_dom"/>
</dbReference>
<proteinExistence type="predicted"/>
<keyword evidence="3" id="KW-1185">Reference proteome</keyword>
<evidence type="ECO:0000259" key="1">
    <source>
        <dbReference type="Pfam" id="PF00076"/>
    </source>
</evidence>
<feature type="domain" description="RRM" evidence="1">
    <location>
        <begin position="3"/>
        <end position="43"/>
    </location>
</feature>
<evidence type="ECO:0000313" key="2">
    <source>
        <dbReference type="EMBL" id="MED6180201.1"/>
    </source>
</evidence>
<accession>A0ABU6W458</accession>
<gene>
    <name evidence="2" type="ORF">PIB30_008059</name>
</gene>
<organism evidence="2 3">
    <name type="scientific">Stylosanthes scabra</name>
    <dbReference type="NCBI Taxonomy" id="79078"/>
    <lineage>
        <taxon>Eukaryota</taxon>
        <taxon>Viridiplantae</taxon>
        <taxon>Streptophyta</taxon>
        <taxon>Embryophyta</taxon>
        <taxon>Tracheophyta</taxon>
        <taxon>Spermatophyta</taxon>
        <taxon>Magnoliopsida</taxon>
        <taxon>eudicotyledons</taxon>
        <taxon>Gunneridae</taxon>
        <taxon>Pentapetalae</taxon>
        <taxon>rosids</taxon>
        <taxon>fabids</taxon>
        <taxon>Fabales</taxon>
        <taxon>Fabaceae</taxon>
        <taxon>Papilionoideae</taxon>
        <taxon>50 kb inversion clade</taxon>
        <taxon>dalbergioids sensu lato</taxon>
        <taxon>Dalbergieae</taxon>
        <taxon>Pterocarpus clade</taxon>
        <taxon>Stylosanthes</taxon>
    </lineage>
</organism>
<dbReference type="Proteomes" id="UP001341840">
    <property type="component" value="Unassembled WGS sequence"/>
</dbReference>
<protein>
    <recommendedName>
        <fullName evidence="1">RRM domain-containing protein</fullName>
    </recommendedName>
</protein>
<sequence>MDGTITDIYISRKQRIRSNKPFAFLRFKAYEGAVKAVERWNGADWEEPIDFRRVMNWLMDNWTGEGEIESRDVGPYRCLITFDSTEIRVEAMNNSLLLSVFDEVRPHWDIFWNRSRRVWMEIEDLPVYAWSEENLNRVASLWGKLVMLDDRIEEKKSFSTVRMLVDCYEWERINEWVSVKIGDRKIEIYVKEFGGEIYSVQSHPNRSEVEQSETISISNSSSEVKETGSEVEDDILMHRCFNDSLAETIINCGWGTENVIKSIHDDDGARLILENWVNIPNYGYDLSVLEPMFLEAQIEAVGLRANVDYKE</sequence>
<dbReference type="Pfam" id="PF00076">
    <property type="entry name" value="RRM_1"/>
    <property type="match status" value="1"/>
</dbReference>
<evidence type="ECO:0000313" key="3">
    <source>
        <dbReference type="Proteomes" id="UP001341840"/>
    </source>
</evidence>
<dbReference type="SUPFAM" id="SSF54928">
    <property type="entry name" value="RNA-binding domain, RBD"/>
    <property type="match status" value="1"/>
</dbReference>
<dbReference type="EMBL" id="JASCZI010181260">
    <property type="protein sequence ID" value="MED6180201.1"/>
    <property type="molecule type" value="Genomic_DNA"/>
</dbReference>
<name>A0ABU6W458_9FABA</name>
<reference evidence="2 3" key="1">
    <citation type="journal article" date="2023" name="Plants (Basel)">
        <title>Bridging the Gap: Combining Genomics and Transcriptomics Approaches to Understand Stylosanthes scabra, an Orphan Legume from the Brazilian Caatinga.</title>
        <authorList>
            <person name="Ferreira-Neto J.R.C."/>
            <person name="da Silva M.D."/>
            <person name="Binneck E."/>
            <person name="de Melo N.F."/>
            <person name="da Silva R.H."/>
            <person name="de Melo A.L.T.M."/>
            <person name="Pandolfi V."/>
            <person name="Bustamante F.O."/>
            <person name="Brasileiro-Vidal A.C."/>
            <person name="Benko-Iseppon A.M."/>
        </authorList>
    </citation>
    <scope>NUCLEOTIDE SEQUENCE [LARGE SCALE GENOMIC DNA]</scope>
    <source>
        <tissue evidence="2">Leaves</tissue>
    </source>
</reference>
<dbReference type="InterPro" id="IPR035979">
    <property type="entry name" value="RBD_domain_sf"/>
</dbReference>
<comment type="caution">
    <text evidence="2">The sequence shown here is derived from an EMBL/GenBank/DDBJ whole genome shotgun (WGS) entry which is preliminary data.</text>
</comment>